<proteinExistence type="predicted"/>
<dbReference type="AlphaFoldDB" id="A0A6I6IP51"/>
<feature type="transmembrane region" description="Helical" evidence="2">
    <location>
        <begin position="309"/>
        <end position="331"/>
    </location>
</feature>
<feature type="transmembrane region" description="Helical" evidence="2">
    <location>
        <begin position="343"/>
        <end position="362"/>
    </location>
</feature>
<feature type="transmembrane region" description="Helical" evidence="2">
    <location>
        <begin position="422"/>
        <end position="439"/>
    </location>
</feature>
<dbReference type="PANTHER" id="PTHR43317:SF1">
    <property type="entry name" value="THERMOSPERMINE SYNTHASE ACAULIS5"/>
    <property type="match status" value="1"/>
</dbReference>
<dbReference type="GO" id="GO:0006596">
    <property type="term" value="P:polyamine biosynthetic process"/>
    <property type="evidence" value="ECO:0007669"/>
    <property type="project" value="UniProtKB-KW"/>
</dbReference>
<dbReference type="OrthoDB" id="8221452at2"/>
<keyword evidence="4" id="KW-1185">Reference proteome</keyword>
<dbReference type="SUPFAM" id="SSF53335">
    <property type="entry name" value="S-adenosyl-L-methionine-dependent methyltransferases"/>
    <property type="match status" value="1"/>
</dbReference>
<keyword evidence="2" id="KW-1133">Transmembrane helix</keyword>
<feature type="transmembrane region" description="Helical" evidence="2">
    <location>
        <begin position="12"/>
        <end position="36"/>
    </location>
</feature>
<dbReference type="RefSeq" id="WP_157706684.1">
    <property type="nucleotide sequence ID" value="NZ_CP034348.1"/>
</dbReference>
<protein>
    <submittedName>
        <fullName evidence="3">Transporter</fullName>
    </submittedName>
</protein>
<gene>
    <name evidence="3" type="ORF">EI983_07080</name>
</gene>
<sequence>MHISDTPKTARSVVPILFVATIFLSASLLFFVQPMFARIVLPTIGGSPAVWTTAMLFFQTVLIAGYLYAHLLTRHVAPRAQLIIHLGVWASALLFLPLAIPEGWRFDPTGPMAWQTLLLFAAGVGLPFFALSANAPLIQFWYGRSGGPSADDPYFLYGASNLGSLVALLGFPLVAEPLFGVSAITFGWAIGFVALGAFLLASGVMARGPALRTFAFAKPARLQPRQLILWAYLAFIPSSLMLSVTSKISLDIGAVPLVWVIPLSLYLLTFVLTFTHRQIMPERLFKPLTALVLVGLLLIFAGLTGPLMSWAKVAFLIGGFFVVALYAHRTLYLARPDASQLTAFYLTMSVGGALGGLFNSIIAPTLFAGLYEAGATVLMAGLMLVPLARVRASTLLRGAGFGLAAALPAYALTQLIPGTDPTALTLVLVAGGFVALLLTRAQPAGAYVAMASVFAASAFVLPDTALLRDRSFFGTHLVSETQGLRLYGNGTTIHGGQRIADDTAARPEPLYYYHPNGPMAQVMTSARGRDAQRIGVVGLGVGSLACYAQPGQDWQFYEIDPMVEAIARDARYFRFMEACAGDAPVHLGDARIVLAAQEPQAYDILVIDAYSSDSVPVHLTTDEAIRLYMRHLAPDGILVFHISNRYYAIDRPLGRSADAQGLIGRKQHYAGNVAQDPADWASIAATLTRSEAALGDLGTDPRWTPLQNDGAPVWTDDHADLLSILK</sequence>
<keyword evidence="2" id="KW-0812">Transmembrane</keyword>
<evidence type="ECO:0000313" key="4">
    <source>
        <dbReference type="Proteomes" id="UP000428330"/>
    </source>
</evidence>
<keyword evidence="1" id="KW-0620">Polyamine biosynthesis</keyword>
<feature type="transmembrane region" description="Helical" evidence="2">
    <location>
        <begin position="112"/>
        <end position="133"/>
    </location>
</feature>
<feature type="transmembrane region" description="Helical" evidence="2">
    <location>
        <begin position="227"/>
        <end position="246"/>
    </location>
</feature>
<accession>A0A6I6IP51</accession>
<feature type="transmembrane region" description="Helical" evidence="2">
    <location>
        <begin position="446"/>
        <end position="467"/>
    </location>
</feature>
<dbReference type="PANTHER" id="PTHR43317">
    <property type="entry name" value="THERMOSPERMINE SYNTHASE ACAULIS5"/>
    <property type="match status" value="1"/>
</dbReference>
<name>A0A6I6IP51_9RHOB</name>
<evidence type="ECO:0000256" key="1">
    <source>
        <dbReference type="ARBA" id="ARBA00023115"/>
    </source>
</evidence>
<feature type="transmembrane region" description="Helical" evidence="2">
    <location>
        <begin position="186"/>
        <end position="206"/>
    </location>
</feature>
<evidence type="ECO:0000256" key="2">
    <source>
        <dbReference type="SAM" id="Phobius"/>
    </source>
</evidence>
<dbReference type="NCBIfam" id="NF037959">
    <property type="entry name" value="MFS_SpdSyn"/>
    <property type="match status" value="1"/>
</dbReference>
<dbReference type="InterPro" id="IPR029063">
    <property type="entry name" value="SAM-dependent_MTases_sf"/>
</dbReference>
<feature type="transmembrane region" description="Helical" evidence="2">
    <location>
        <begin position="252"/>
        <end position="272"/>
    </location>
</feature>
<feature type="transmembrane region" description="Helical" evidence="2">
    <location>
        <begin position="80"/>
        <end position="100"/>
    </location>
</feature>
<organism evidence="3 4">
    <name type="scientific">Roseovarius faecimaris</name>
    <dbReference type="NCBI Taxonomy" id="2494550"/>
    <lineage>
        <taxon>Bacteria</taxon>
        <taxon>Pseudomonadati</taxon>
        <taxon>Pseudomonadota</taxon>
        <taxon>Alphaproteobacteria</taxon>
        <taxon>Rhodobacterales</taxon>
        <taxon>Roseobacteraceae</taxon>
        <taxon>Roseovarius</taxon>
    </lineage>
</organism>
<feature type="transmembrane region" description="Helical" evidence="2">
    <location>
        <begin position="368"/>
        <end position="388"/>
    </location>
</feature>
<dbReference type="Gene3D" id="3.40.50.150">
    <property type="entry name" value="Vaccinia Virus protein VP39"/>
    <property type="match status" value="1"/>
</dbReference>
<dbReference type="EMBL" id="CP034348">
    <property type="protein sequence ID" value="QGX98052.1"/>
    <property type="molecule type" value="Genomic_DNA"/>
</dbReference>
<reference evidence="4" key="1">
    <citation type="submission" date="2018-12" db="EMBL/GenBank/DDBJ databases">
        <title>Complete genome sequence of Roseovarius sp. MME-070.</title>
        <authorList>
            <person name="Nam Y.-D."/>
            <person name="Kang J."/>
            <person name="Chung W.-H."/>
            <person name="Park Y.S."/>
        </authorList>
    </citation>
    <scope>NUCLEOTIDE SEQUENCE [LARGE SCALE GENOMIC DNA]</scope>
    <source>
        <strain evidence="4">MME-070</strain>
    </source>
</reference>
<dbReference type="Proteomes" id="UP000428330">
    <property type="component" value="Chromosome"/>
</dbReference>
<feature type="transmembrane region" description="Helical" evidence="2">
    <location>
        <begin position="284"/>
        <end position="303"/>
    </location>
</feature>
<keyword evidence="2" id="KW-0472">Membrane</keyword>
<feature type="transmembrane region" description="Helical" evidence="2">
    <location>
        <begin position="154"/>
        <end position="174"/>
    </location>
</feature>
<evidence type="ECO:0000313" key="3">
    <source>
        <dbReference type="EMBL" id="QGX98052.1"/>
    </source>
</evidence>
<feature type="transmembrane region" description="Helical" evidence="2">
    <location>
        <begin position="395"/>
        <end position="416"/>
    </location>
</feature>
<feature type="transmembrane region" description="Helical" evidence="2">
    <location>
        <begin position="48"/>
        <end position="68"/>
    </location>
</feature>
<dbReference type="KEGG" id="rom:EI983_07080"/>